<organism evidence="2 3">
    <name type="scientific">Crotalaria pallida</name>
    <name type="common">Smooth rattlebox</name>
    <name type="synonym">Crotalaria striata</name>
    <dbReference type="NCBI Taxonomy" id="3830"/>
    <lineage>
        <taxon>Eukaryota</taxon>
        <taxon>Viridiplantae</taxon>
        <taxon>Streptophyta</taxon>
        <taxon>Embryophyta</taxon>
        <taxon>Tracheophyta</taxon>
        <taxon>Spermatophyta</taxon>
        <taxon>Magnoliopsida</taxon>
        <taxon>eudicotyledons</taxon>
        <taxon>Gunneridae</taxon>
        <taxon>Pentapetalae</taxon>
        <taxon>rosids</taxon>
        <taxon>fabids</taxon>
        <taxon>Fabales</taxon>
        <taxon>Fabaceae</taxon>
        <taxon>Papilionoideae</taxon>
        <taxon>50 kb inversion clade</taxon>
        <taxon>genistoids sensu lato</taxon>
        <taxon>core genistoids</taxon>
        <taxon>Crotalarieae</taxon>
        <taxon>Crotalaria</taxon>
    </lineage>
</organism>
<reference evidence="2 3" key="1">
    <citation type="submission" date="2024-01" db="EMBL/GenBank/DDBJ databases">
        <title>The genomes of 5 underutilized Papilionoideae crops provide insights into root nodulation and disease resistanc.</title>
        <authorList>
            <person name="Yuan L."/>
        </authorList>
    </citation>
    <scope>NUCLEOTIDE SEQUENCE [LARGE SCALE GENOMIC DNA]</scope>
    <source>
        <strain evidence="2">ZHUSHIDOU_FW_LH</strain>
        <tissue evidence="2">Leaf</tissue>
    </source>
</reference>
<evidence type="ECO:0000256" key="1">
    <source>
        <dbReference type="SAM" id="MobiDB-lite"/>
    </source>
</evidence>
<evidence type="ECO:0000313" key="3">
    <source>
        <dbReference type="Proteomes" id="UP001372338"/>
    </source>
</evidence>
<comment type="caution">
    <text evidence="2">The sequence shown here is derived from an EMBL/GenBank/DDBJ whole genome shotgun (WGS) entry which is preliminary data.</text>
</comment>
<proteinExistence type="predicted"/>
<dbReference type="EMBL" id="JAYWIO010000005">
    <property type="protein sequence ID" value="KAK7260092.1"/>
    <property type="molecule type" value="Genomic_DNA"/>
</dbReference>
<feature type="region of interest" description="Disordered" evidence="1">
    <location>
        <begin position="1"/>
        <end position="37"/>
    </location>
</feature>
<keyword evidence="3" id="KW-1185">Reference proteome</keyword>
<feature type="region of interest" description="Disordered" evidence="1">
    <location>
        <begin position="74"/>
        <end position="105"/>
    </location>
</feature>
<evidence type="ECO:0000313" key="2">
    <source>
        <dbReference type="EMBL" id="KAK7260092.1"/>
    </source>
</evidence>
<dbReference type="AlphaFoldDB" id="A0AAN9HZJ2"/>
<protein>
    <submittedName>
        <fullName evidence="2">Uncharacterized protein</fullName>
    </submittedName>
</protein>
<feature type="compositionally biased region" description="Polar residues" evidence="1">
    <location>
        <begin position="76"/>
        <end position="85"/>
    </location>
</feature>
<sequence length="236" mass="26298">MARKKGKPPKTPSSSSKESPSAAKRAEGSSSMDFSLSDEEALEDIDSLTPKKAAELLLSIDLLRQRAVENVVAQANGESSKTSFVEESVPESSAAPKEGAKAQDKGKGILVMDASDSKNAETWFPVFTRSKAQMRQGKEGIQKAKDRWIQEGDQNTSYFHNVIRSRQYKNRILSITTAEGVCIQNQQDIMEEFVRHYARLYGRKEVFWSLEDYIPLWGSSEVPENSAGIVFDKVQD</sequence>
<dbReference type="Proteomes" id="UP001372338">
    <property type="component" value="Unassembled WGS sequence"/>
</dbReference>
<gene>
    <name evidence="2" type="ORF">RIF29_25843</name>
</gene>
<name>A0AAN9HZJ2_CROPI</name>
<feature type="compositionally biased region" description="Low complexity" evidence="1">
    <location>
        <begin position="12"/>
        <end position="23"/>
    </location>
</feature>
<accession>A0AAN9HZJ2</accession>